<dbReference type="Proteomes" id="UP001055048">
    <property type="component" value="Unassembled WGS sequence"/>
</dbReference>
<evidence type="ECO:0000259" key="6">
    <source>
        <dbReference type="Pfam" id="PF07980"/>
    </source>
</evidence>
<feature type="domain" description="SusD-like N-terminal" evidence="7">
    <location>
        <begin position="86"/>
        <end position="244"/>
    </location>
</feature>
<organism evidence="8 9">
    <name type="scientific">Bacteroides uniformis</name>
    <dbReference type="NCBI Taxonomy" id="820"/>
    <lineage>
        <taxon>Bacteria</taxon>
        <taxon>Pseudomonadati</taxon>
        <taxon>Bacteroidota</taxon>
        <taxon>Bacteroidia</taxon>
        <taxon>Bacteroidales</taxon>
        <taxon>Bacteroidaceae</taxon>
        <taxon>Bacteroides</taxon>
    </lineage>
</organism>
<sequence length="554" mass="63095">MFMKNIFIKLAKIAVVFFGILNTGCEDFLDINSSTATDDTIVLSNTSNLDKILVGTYNGLLMGNTVYASDRGLAGLTGMMHYYPLAGTDITSLKGMGTSEHTAYTFADSRTQASGFYTQSIWSQFYDHINRCNIILDALTSATGPDSDKKEISGQAKAIRAISYFNLIMNYQKTYAVGKSLRGVILRTSSSDPDSMPFSTVEDIYNRIVTDLNDAKIELRDYQTSEPWRIDYEVVCSWLARVYLVMATDWSEVFNNANAAYENHKTLLTKEQWCGGFDDFIENQYNEFIWGYQNTELSNAGTSTPFNMWFNLPPSAGESNNTQYIYSYITYFVTDQWLKLFDGDETDYRASRLDKTEDVKDEDILDVSNDYAKYMLWHRTNNPDKMTKSKWAYNKFLHLGEQGETRADICLIRSSEMLLMMAEAAVHLDKIPEALNYLQTLQSARNVSKITTTTDKDELLEAIYIERRKELLGETVTGMFDNLRLQKDVIREGESLENNYAGHFNEGLLYWGSKAGNIATLKANDYRYFCQIPDIEFTRNKAISQDEQNPISGN</sequence>
<evidence type="ECO:0000256" key="5">
    <source>
        <dbReference type="ARBA" id="ARBA00023237"/>
    </source>
</evidence>
<dbReference type="InterPro" id="IPR011990">
    <property type="entry name" value="TPR-like_helical_dom_sf"/>
</dbReference>
<protein>
    <submittedName>
        <fullName evidence="8">Membrane protein</fullName>
    </submittedName>
</protein>
<keyword evidence="5" id="KW-0998">Cell outer membrane</keyword>
<name>A0AA37JUP9_BACUN</name>
<dbReference type="GO" id="GO:0009279">
    <property type="term" value="C:cell outer membrane"/>
    <property type="evidence" value="ECO:0007669"/>
    <property type="project" value="UniProtKB-SubCell"/>
</dbReference>
<dbReference type="InterPro" id="IPR012944">
    <property type="entry name" value="SusD_RagB_dom"/>
</dbReference>
<comment type="caution">
    <text evidence="8">The sequence shown here is derived from an EMBL/GenBank/DDBJ whole genome shotgun (WGS) entry which is preliminary data.</text>
</comment>
<dbReference type="Pfam" id="PF14322">
    <property type="entry name" value="SusD-like_3"/>
    <property type="match status" value="1"/>
</dbReference>
<comment type="subcellular location">
    <subcellularLocation>
        <location evidence="1">Cell outer membrane</location>
    </subcellularLocation>
</comment>
<evidence type="ECO:0000259" key="7">
    <source>
        <dbReference type="Pfam" id="PF14322"/>
    </source>
</evidence>
<keyword evidence="3" id="KW-0732">Signal</keyword>
<evidence type="ECO:0000256" key="2">
    <source>
        <dbReference type="ARBA" id="ARBA00006275"/>
    </source>
</evidence>
<keyword evidence="4" id="KW-0472">Membrane</keyword>
<dbReference type="Gene3D" id="1.25.40.390">
    <property type="match status" value="1"/>
</dbReference>
<dbReference type="Pfam" id="PF07980">
    <property type="entry name" value="SusD_RagB"/>
    <property type="match status" value="1"/>
</dbReference>
<evidence type="ECO:0000256" key="3">
    <source>
        <dbReference type="ARBA" id="ARBA00022729"/>
    </source>
</evidence>
<dbReference type="AlphaFoldDB" id="A0AA37JUP9"/>
<evidence type="ECO:0000313" key="8">
    <source>
        <dbReference type="EMBL" id="GKH12484.1"/>
    </source>
</evidence>
<feature type="domain" description="RagB/SusD" evidence="6">
    <location>
        <begin position="361"/>
        <end position="545"/>
    </location>
</feature>
<accession>A0AA37JUP9</accession>
<comment type="similarity">
    <text evidence="2">Belongs to the SusD family.</text>
</comment>
<evidence type="ECO:0000313" key="9">
    <source>
        <dbReference type="Proteomes" id="UP001055048"/>
    </source>
</evidence>
<proteinExistence type="inferred from homology"/>
<dbReference type="InterPro" id="IPR033985">
    <property type="entry name" value="SusD-like_N"/>
</dbReference>
<dbReference type="EMBL" id="BQNL01000001">
    <property type="protein sequence ID" value="GKH12484.1"/>
    <property type="molecule type" value="Genomic_DNA"/>
</dbReference>
<gene>
    <name evidence="8" type="ORF">CE91St12_06940</name>
</gene>
<dbReference type="SUPFAM" id="SSF48452">
    <property type="entry name" value="TPR-like"/>
    <property type="match status" value="1"/>
</dbReference>
<evidence type="ECO:0000256" key="4">
    <source>
        <dbReference type="ARBA" id="ARBA00023136"/>
    </source>
</evidence>
<reference evidence="8" key="1">
    <citation type="submission" date="2022-01" db="EMBL/GenBank/DDBJ databases">
        <title>Novel bile acid biosynthetic pathways are enriched in the microbiome of centenarians.</title>
        <authorList>
            <person name="Sato Y."/>
            <person name="Atarashi K."/>
            <person name="Plichta R.D."/>
            <person name="Arai Y."/>
            <person name="Sasajima S."/>
            <person name="Kearney M.S."/>
            <person name="Suda W."/>
            <person name="Takeshita K."/>
            <person name="Sasaki T."/>
            <person name="Okamoto S."/>
            <person name="Skelly N.A."/>
            <person name="Okamura Y."/>
            <person name="Vlamakis H."/>
            <person name="Li Y."/>
            <person name="Tanoue T."/>
            <person name="Takei H."/>
            <person name="Nittono H."/>
            <person name="Narushima S."/>
            <person name="Irie J."/>
            <person name="Itoh H."/>
            <person name="Moriya K."/>
            <person name="Sugiura Y."/>
            <person name="Suematsu M."/>
            <person name="Moritoki N."/>
            <person name="Shibata S."/>
            <person name="Littman R.D."/>
            <person name="Fischbach A.M."/>
            <person name="Uwamino Y."/>
            <person name="Inoue T."/>
            <person name="Honda A."/>
            <person name="Hattori M."/>
            <person name="Murai T."/>
            <person name="Xavier J.R."/>
            <person name="Hirose N."/>
            <person name="Honda K."/>
        </authorList>
    </citation>
    <scope>NUCLEOTIDE SEQUENCE</scope>
    <source>
        <strain evidence="8">CE91-St12</strain>
    </source>
</reference>
<evidence type="ECO:0000256" key="1">
    <source>
        <dbReference type="ARBA" id="ARBA00004442"/>
    </source>
</evidence>